<dbReference type="Proteomes" id="UP000327085">
    <property type="component" value="Chromosome 1"/>
</dbReference>
<evidence type="ECO:0000313" key="4">
    <source>
        <dbReference type="Proteomes" id="UP001054821"/>
    </source>
</evidence>
<sequence length="152" mass="17816">MPPHEFPKNNVFIVTHKAVSIVPGDELSDIRLHHPIQTNRYNYSYSGGFLFYGCFVRLNGKPDKHESLTRLLTRLCRYKRILSIFKKLTCQSNILVRSCTIILLYLNPVIEALDRRRPIKHKNVIAKRVEEEKIQLEFQLEFVVEPVAKLKI</sequence>
<dbReference type="EMBL" id="JAJFAZ020000001">
    <property type="protein sequence ID" value="KAI5355480.1"/>
    <property type="molecule type" value="Genomic_DNA"/>
</dbReference>
<dbReference type="InParanoid" id="A0A5E4EGN3"/>
<protein>
    <submittedName>
        <fullName evidence="2">Uncharacterized protein</fullName>
    </submittedName>
</protein>
<reference evidence="2" key="1">
    <citation type="submission" date="2019-07" db="EMBL/GenBank/DDBJ databases">
        <authorList>
            <person name="Alioto T."/>
            <person name="Alioto T."/>
            <person name="Gomez Garrido J."/>
        </authorList>
    </citation>
    <scope>NUCLEOTIDE SEQUENCE</scope>
</reference>
<evidence type="ECO:0000313" key="3">
    <source>
        <dbReference type="Proteomes" id="UP000327085"/>
    </source>
</evidence>
<reference evidence="3" key="2">
    <citation type="journal article" date="2020" name="Plant J.">
        <title>Transposons played a major role in the diversification between the closely related almond and peach genomes: results from the almond genome sequence.</title>
        <authorList>
            <person name="Alioto T."/>
            <person name="Alexiou K.G."/>
            <person name="Bardil A."/>
            <person name="Barteri F."/>
            <person name="Castanera R."/>
            <person name="Cruz F."/>
            <person name="Dhingra A."/>
            <person name="Duval H."/>
            <person name="Fernandez I Marti A."/>
            <person name="Frias L."/>
            <person name="Galan B."/>
            <person name="Garcia J.L."/>
            <person name="Howad W."/>
            <person name="Gomez-Garrido J."/>
            <person name="Gut M."/>
            <person name="Julca I."/>
            <person name="Morata J."/>
            <person name="Puigdomenech P."/>
            <person name="Ribeca P."/>
            <person name="Rubio Cabetas M.J."/>
            <person name="Vlasova A."/>
            <person name="Wirthensohn M."/>
            <person name="Garcia-Mas J."/>
            <person name="Gabaldon T."/>
            <person name="Casacuberta J.M."/>
            <person name="Arus P."/>
        </authorList>
    </citation>
    <scope>NUCLEOTIDE SEQUENCE [LARGE SCALE GENOMIC DNA]</scope>
    <source>
        <strain evidence="3">cv. Texas</strain>
    </source>
</reference>
<organism evidence="2 3">
    <name type="scientific">Prunus dulcis</name>
    <name type="common">Almond</name>
    <name type="synonym">Amygdalus dulcis</name>
    <dbReference type="NCBI Taxonomy" id="3755"/>
    <lineage>
        <taxon>Eukaryota</taxon>
        <taxon>Viridiplantae</taxon>
        <taxon>Streptophyta</taxon>
        <taxon>Embryophyta</taxon>
        <taxon>Tracheophyta</taxon>
        <taxon>Spermatophyta</taxon>
        <taxon>Magnoliopsida</taxon>
        <taxon>eudicotyledons</taxon>
        <taxon>Gunneridae</taxon>
        <taxon>Pentapetalae</taxon>
        <taxon>rosids</taxon>
        <taxon>fabids</taxon>
        <taxon>Rosales</taxon>
        <taxon>Rosaceae</taxon>
        <taxon>Amygdaloideae</taxon>
        <taxon>Amygdaleae</taxon>
        <taxon>Prunus</taxon>
    </lineage>
</organism>
<keyword evidence="4" id="KW-1185">Reference proteome</keyword>
<dbReference type="Gramene" id="VVA13741">
    <property type="protein sequence ID" value="VVA13741"/>
    <property type="gene ID" value="Prudul26B015030"/>
</dbReference>
<evidence type="ECO:0000313" key="1">
    <source>
        <dbReference type="EMBL" id="KAI5355480.1"/>
    </source>
</evidence>
<dbReference type="EMBL" id="CABIKO010000008">
    <property type="protein sequence ID" value="VVA13741.1"/>
    <property type="molecule type" value="Genomic_DNA"/>
</dbReference>
<evidence type="ECO:0000313" key="2">
    <source>
        <dbReference type="EMBL" id="VVA13741.1"/>
    </source>
</evidence>
<dbReference type="AlphaFoldDB" id="A0A5E4EGN3"/>
<reference evidence="1 4" key="3">
    <citation type="journal article" date="2022" name="G3 (Bethesda)">
        <title>Whole-genome sequence and methylome profiling of the almond [Prunus dulcis (Mill.) D.A. Webb] cultivar 'Nonpareil'.</title>
        <authorList>
            <person name="D'Amico-Willman K.M."/>
            <person name="Ouma W.Z."/>
            <person name="Meulia T."/>
            <person name="Sideli G.M."/>
            <person name="Gradziel T.M."/>
            <person name="Fresnedo-Ramirez J."/>
        </authorList>
    </citation>
    <scope>NUCLEOTIDE SEQUENCE [LARGE SCALE GENOMIC DNA]</scope>
    <source>
        <strain evidence="1">Clone GOH B32 T37-40</strain>
    </source>
</reference>
<dbReference type="Proteomes" id="UP001054821">
    <property type="component" value="Chromosome 1"/>
</dbReference>
<gene>
    <name evidence="2" type="ORF">ALMOND_2B015030</name>
    <name evidence="1" type="ORF">L3X38_008375</name>
</gene>
<accession>A0A5E4EGN3</accession>
<proteinExistence type="predicted"/>
<name>A0A5E4EGN3_PRUDU</name>